<name>A0ABR3JZ24_9AGAR</name>
<keyword evidence="4" id="KW-1185">Reference proteome</keyword>
<evidence type="ECO:0000313" key="3">
    <source>
        <dbReference type="EMBL" id="KAL0960660.1"/>
    </source>
</evidence>
<keyword evidence="1" id="KW-0732">Signal</keyword>
<feature type="signal peptide" evidence="1">
    <location>
        <begin position="1"/>
        <end position="21"/>
    </location>
</feature>
<dbReference type="InterPro" id="IPR029476">
    <property type="entry name" value="DNase_NucA_NucB"/>
</dbReference>
<accession>A0ABR3JZ24</accession>
<dbReference type="EMBL" id="JASNQZ010000001">
    <property type="protein sequence ID" value="KAL0960660.1"/>
    <property type="molecule type" value="Genomic_DNA"/>
</dbReference>
<evidence type="ECO:0000259" key="2">
    <source>
        <dbReference type="Pfam" id="PF14040"/>
    </source>
</evidence>
<proteinExistence type="predicted"/>
<evidence type="ECO:0000256" key="1">
    <source>
        <dbReference type="SAM" id="SignalP"/>
    </source>
</evidence>
<comment type="caution">
    <text evidence="3">The sequence shown here is derived from an EMBL/GenBank/DDBJ whole genome shotgun (WGS) entry which is preliminary data.</text>
</comment>
<feature type="chain" id="PRO_5047090115" description="Deoxyribonuclease NucA/NucB domain-containing protein" evidence="1">
    <location>
        <begin position="22"/>
        <end position="165"/>
    </location>
</feature>
<feature type="domain" description="Deoxyribonuclease NucA/NucB" evidence="2">
    <location>
        <begin position="50"/>
        <end position="107"/>
    </location>
</feature>
<reference evidence="4" key="1">
    <citation type="submission" date="2024-06" db="EMBL/GenBank/DDBJ databases">
        <title>Multi-omics analyses provide insights into the biosynthesis of the anticancer antibiotic pleurotin in Hohenbuehelia grisea.</title>
        <authorList>
            <person name="Weaver J.A."/>
            <person name="Alberti F."/>
        </authorList>
    </citation>
    <scope>NUCLEOTIDE SEQUENCE [LARGE SCALE GENOMIC DNA]</scope>
    <source>
        <strain evidence="4">T-177</strain>
    </source>
</reference>
<evidence type="ECO:0000313" key="4">
    <source>
        <dbReference type="Proteomes" id="UP001556367"/>
    </source>
</evidence>
<protein>
    <recommendedName>
        <fullName evidence="2">Deoxyribonuclease NucA/NucB domain-containing protein</fullName>
    </recommendedName>
</protein>
<organism evidence="3 4">
    <name type="scientific">Hohenbuehelia grisea</name>
    <dbReference type="NCBI Taxonomy" id="104357"/>
    <lineage>
        <taxon>Eukaryota</taxon>
        <taxon>Fungi</taxon>
        <taxon>Dikarya</taxon>
        <taxon>Basidiomycota</taxon>
        <taxon>Agaricomycotina</taxon>
        <taxon>Agaricomycetes</taxon>
        <taxon>Agaricomycetidae</taxon>
        <taxon>Agaricales</taxon>
        <taxon>Pleurotineae</taxon>
        <taxon>Pleurotaceae</taxon>
        <taxon>Hohenbuehelia</taxon>
    </lineage>
</organism>
<dbReference type="Proteomes" id="UP001556367">
    <property type="component" value="Unassembled WGS sequence"/>
</dbReference>
<sequence>MSKILSLFAAFVGLASVQVFAAPRFSNLTGRALPIYELGYEDWPQSSENICYSWYCNNGPRSVTVDRASADAHRAANSCGKSSSNRCSTKQGHASGYQCDEWPWALARMRQLGASLQPTTADPAQLGEISSITKAPRLRVAFSKIMLILLKFAWLTYHSRRRTLG</sequence>
<dbReference type="Pfam" id="PF14040">
    <property type="entry name" value="DNase_NucA_NucB"/>
    <property type="match status" value="1"/>
</dbReference>
<gene>
    <name evidence="3" type="ORF">HGRIS_005690</name>
</gene>